<evidence type="ECO:0000256" key="3">
    <source>
        <dbReference type="ARBA" id="ARBA00022782"/>
    </source>
</evidence>
<dbReference type="PANTHER" id="PTHR12537:SF12">
    <property type="entry name" value="MATERNAL PROTEIN PUMILIO"/>
    <property type="match status" value="1"/>
</dbReference>
<dbReference type="SUPFAM" id="SSF48371">
    <property type="entry name" value="ARM repeat"/>
    <property type="match status" value="2"/>
</dbReference>
<evidence type="ECO:0000256" key="4">
    <source>
        <dbReference type="PROSITE-ProRule" id="PRU00317"/>
    </source>
</evidence>
<keyword evidence="3" id="KW-0221">Differentiation</keyword>
<evidence type="ECO:0000313" key="6">
    <source>
        <dbReference type="Proteomes" id="UP000887572"/>
    </source>
</evidence>
<name>A0A914I1A4_GLORO</name>
<dbReference type="Proteomes" id="UP000887572">
    <property type="component" value="Unplaced"/>
</dbReference>
<reference evidence="7" key="1">
    <citation type="submission" date="2022-11" db="UniProtKB">
        <authorList>
            <consortium name="WormBaseParasite"/>
        </authorList>
    </citation>
    <scope>IDENTIFICATION</scope>
</reference>
<dbReference type="PROSITE" id="PS50303">
    <property type="entry name" value="PUM_HD"/>
    <property type="match status" value="1"/>
</dbReference>
<protein>
    <submittedName>
        <fullName evidence="7">PUM-HD domain-containing protein</fullName>
    </submittedName>
</protein>
<dbReference type="GO" id="GO:0003729">
    <property type="term" value="F:mRNA binding"/>
    <property type="evidence" value="ECO:0007669"/>
    <property type="project" value="TreeGrafter"/>
</dbReference>
<evidence type="ECO:0000256" key="1">
    <source>
        <dbReference type="ARBA" id="ARBA00022473"/>
    </source>
</evidence>
<feature type="domain" description="PUM-HD" evidence="5">
    <location>
        <begin position="1"/>
        <end position="211"/>
    </location>
</feature>
<evidence type="ECO:0000313" key="7">
    <source>
        <dbReference type="WBParaSite" id="Gr19_v10_g6368.t3"/>
    </source>
</evidence>
<dbReference type="PANTHER" id="PTHR12537">
    <property type="entry name" value="RNA BINDING PROTEIN PUMILIO-RELATED"/>
    <property type="match status" value="1"/>
</dbReference>
<feature type="repeat" description="Pumilio" evidence="4">
    <location>
        <begin position="42"/>
        <end position="77"/>
    </location>
</feature>
<evidence type="ECO:0000256" key="2">
    <source>
        <dbReference type="ARBA" id="ARBA00022737"/>
    </source>
</evidence>
<sequence>MIEHGLPEDRERIVRSLQGDIMKYAQDKFSKLSRDRNGIINEILAQVIPLSLHKYGSWVIECVLEHCMEQQKRLASHTNYGHDPTAHMIEHGLPEDRERIVRSLQGDIMKYAQDKFSKLSRNRNGIINEILAQVIPLSLHKYGSWVIECVLEHCMEQQKRLASHTNYGHDPDRERIVRSLQGDIMKYAQDKFSKLSRDRNGVGIGGQSVTN</sequence>
<feature type="repeat" description="Pumilio" evidence="4">
    <location>
        <begin position="129"/>
        <end position="164"/>
    </location>
</feature>
<dbReference type="WBParaSite" id="Gr19_v10_g6368.t3">
    <property type="protein sequence ID" value="Gr19_v10_g6368.t3"/>
    <property type="gene ID" value="Gr19_v10_g6368"/>
</dbReference>
<dbReference type="GO" id="GO:0010608">
    <property type="term" value="P:post-transcriptional regulation of gene expression"/>
    <property type="evidence" value="ECO:0007669"/>
    <property type="project" value="TreeGrafter"/>
</dbReference>
<dbReference type="GO" id="GO:0030154">
    <property type="term" value="P:cell differentiation"/>
    <property type="evidence" value="ECO:0007669"/>
    <property type="project" value="UniProtKB-KW"/>
</dbReference>
<dbReference type="Pfam" id="PF00806">
    <property type="entry name" value="PUF"/>
    <property type="match status" value="4"/>
</dbReference>
<evidence type="ECO:0000259" key="5">
    <source>
        <dbReference type="PROSITE" id="PS50303"/>
    </source>
</evidence>
<keyword evidence="6" id="KW-1185">Reference proteome</keyword>
<proteinExistence type="predicted"/>
<dbReference type="SMART" id="SM00025">
    <property type="entry name" value="Pumilio"/>
    <property type="match status" value="2"/>
</dbReference>
<accession>A0A914I1A4</accession>
<keyword evidence="1" id="KW-0217">Developmental protein</keyword>
<dbReference type="InterPro" id="IPR033133">
    <property type="entry name" value="PUM-HD"/>
</dbReference>
<dbReference type="Gene3D" id="1.25.10.10">
    <property type="entry name" value="Leucine-rich Repeat Variant"/>
    <property type="match status" value="2"/>
</dbReference>
<dbReference type="GO" id="GO:0005737">
    <property type="term" value="C:cytoplasm"/>
    <property type="evidence" value="ECO:0007669"/>
    <property type="project" value="TreeGrafter"/>
</dbReference>
<organism evidence="6 7">
    <name type="scientific">Globodera rostochiensis</name>
    <name type="common">Golden nematode worm</name>
    <name type="synonym">Heterodera rostochiensis</name>
    <dbReference type="NCBI Taxonomy" id="31243"/>
    <lineage>
        <taxon>Eukaryota</taxon>
        <taxon>Metazoa</taxon>
        <taxon>Ecdysozoa</taxon>
        <taxon>Nematoda</taxon>
        <taxon>Chromadorea</taxon>
        <taxon>Rhabditida</taxon>
        <taxon>Tylenchina</taxon>
        <taxon>Tylenchomorpha</taxon>
        <taxon>Tylenchoidea</taxon>
        <taxon>Heteroderidae</taxon>
        <taxon>Heteroderinae</taxon>
        <taxon>Globodera</taxon>
    </lineage>
</organism>
<dbReference type="InterPro" id="IPR016024">
    <property type="entry name" value="ARM-type_fold"/>
</dbReference>
<dbReference type="PROSITE" id="PS50302">
    <property type="entry name" value="PUM"/>
    <property type="match status" value="2"/>
</dbReference>
<keyword evidence="2" id="KW-0677">Repeat</keyword>
<dbReference type="InterPro" id="IPR011989">
    <property type="entry name" value="ARM-like"/>
</dbReference>
<dbReference type="AlphaFoldDB" id="A0A914I1A4"/>
<dbReference type="InterPro" id="IPR001313">
    <property type="entry name" value="Pumilio_RNA-bd_rpt"/>
</dbReference>